<gene>
    <name evidence="6" type="ORF">ACFOHH_15305</name>
</gene>
<dbReference type="Proteomes" id="UP001595377">
    <property type="component" value="Unassembled WGS sequence"/>
</dbReference>
<keyword evidence="2" id="KW-0520">NAD</keyword>
<protein>
    <submittedName>
        <fullName evidence="6">2-hydroxyacid dehydrogenase</fullName>
    </submittedName>
</protein>
<accession>A0ABV7DIH4</accession>
<dbReference type="InterPro" id="IPR006140">
    <property type="entry name" value="D-isomer_DH_NAD-bd"/>
</dbReference>
<keyword evidence="1 3" id="KW-0560">Oxidoreductase</keyword>
<evidence type="ECO:0000256" key="2">
    <source>
        <dbReference type="ARBA" id="ARBA00023027"/>
    </source>
</evidence>
<dbReference type="InterPro" id="IPR006139">
    <property type="entry name" value="D-isomer_2_OHA_DH_cat_dom"/>
</dbReference>
<dbReference type="PANTHER" id="PTHR10996:SF178">
    <property type="entry name" value="2-HYDROXYACID DEHYDROGENASE YGL185C-RELATED"/>
    <property type="match status" value="1"/>
</dbReference>
<feature type="domain" description="D-isomer specific 2-hydroxyacid dehydrogenase NAD-binding" evidence="5">
    <location>
        <begin position="107"/>
        <end position="281"/>
    </location>
</feature>
<dbReference type="InterPro" id="IPR036291">
    <property type="entry name" value="NAD(P)-bd_dom_sf"/>
</dbReference>
<evidence type="ECO:0000259" key="4">
    <source>
        <dbReference type="Pfam" id="PF00389"/>
    </source>
</evidence>
<dbReference type="Pfam" id="PF02826">
    <property type="entry name" value="2-Hacid_dh_C"/>
    <property type="match status" value="1"/>
</dbReference>
<dbReference type="Pfam" id="PF00389">
    <property type="entry name" value="2-Hacid_dh"/>
    <property type="match status" value="1"/>
</dbReference>
<dbReference type="CDD" id="cd12156">
    <property type="entry name" value="HPPR"/>
    <property type="match status" value="1"/>
</dbReference>
<dbReference type="InterPro" id="IPR050223">
    <property type="entry name" value="D-isomer_2-hydroxyacid_DH"/>
</dbReference>
<feature type="domain" description="D-isomer specific 2-hydroxyacid dehydrogenase catalytic" evidence="4">
    <location>
        <begin position="44"/>
        <end position="312"/>
    </location>
</feature>
<dbReference type="EMBL" id="JBHRSP010000024">
    <property type="protein sequence ID" value="MFC3074477.1"/>
    <property type="molecule type" value="Genomic_DNA"/>
</dbReference>
<dbReference type="PANTHER" id="PTHR10996">
    <property type="entry name" value="2-HYDROXYACID DEHYDROGENASE-RELATED"/>
    <property type="match status" value="1"/>
</dbReference>
<sequence length="329" mass="35066">MTEKVRILVPGVIRERVVDRLNERFTVVRIERDDPALLSPEDAAAIAGAAVSGTFGAALIERLPALEMIASFGVGYDGVDVTAAAARGIVVTNTPDVLNDEVADAAIGLLINTVRRLPQAEAWLREGRWVGEGAFPLSPLSLRGRRAGIYGLGRIGMAIASRLKGFGIPVAYHTRRRREDVPYLYYPSLEELAAAVDILIAIVPKTAETHRTVDARILRALGPNGVLINVGRGWTVDDEALAAALADGTIAAAGLDVFHDEPNVPPAFLDLPNMTLTPHVASASVVTRNAMADLVADNLVAWFERGAALTPVPETPVMRRAGPAAESLR</sequence>
<evidence type="ECO:0000256" key="1">
    <source>
        <dbReference type="ARBA" id="ARBA00023002"/>
    </source>
</evidence>
<dbReference type="SUPFAM" id="SSF51735">
    <property type="entry name" value="NAD(P)-binding Rossmann-fold domains"/>
    <property type="match status" value="1"/>
</dbReference>
<comment type="similarity">
    <text evidence="3">Belongs to the D-isomer specific 2-hydroxyacid dehydrogenase family.</text>
</comment>
<evidence type="ECO:0000256" key="3">
    <source>
        <dbReference type="RuleBase" id="RU003719"/>
    </source>
</evidence>
<dbReference type="RefSeq" id="WP_257312058.1">
    <property type="nucleotide sequence ID" value="NZ_JANFDG010000002.1"/>
</dbReference>
<evidence type="ECO:0000313" key="7">
    <source>
        <dbReference type="Proteomes" id="UP001595377"/>
    </source>
</evidence>
<organism evidence="6 7">
    <name type="scientific">Shinella pollutisoli</name>
    <dbReference type="NCBI Taxonomy" id="2250594"/>
    <lineage>
        <taxon>Bacteria</taxon>
        <taxon>Pseudomonadati</taxon>
        <taxon>Pseudomonadota</taxon>
        <taxon>Alphaproteobacteria</taxon>
        <taxon>Hyphomicrobiales</taxon>
        <taxon>Rhizobiaceae</taxon>
        <taxon>Shinella</taxon>
    </lineage>
</organism>
<keyword evidence="7" id="KW-1185">Reference proteome</keyword>
<proteinExistence type="inferred from homology"/>
<evidence type="ECO:0000259" key="5">
    <source>
        <dbReference type="Pfam" id="PF02826"/>
    </source>
</evidence>
<comment type="caution">
    <text evidence="6">The sequence shown here is derived from an EMBL/GenBank/DDBJ whole genome shotgun (WGS) entry which is preliminary data.</text>
</comment>
<evidence type="ECO:0000313" key="6">
    <source>
        <dbReference type="EMBL" id="MFC3074477.1"/>
    </source>
</evidence>
<dbReference type="Gene3D" id="3.40.50.720">
    <property type="entry name" value="NAD(P)-binding Rossmann-like Domain"/>
    <property type="match status" value="2"/>
</dbReference>
<name>A0ABV7DIH4_9HYPH</name>
<reference evidence="7" key="1">
    <citation type="journal article" date="2019" name="Int. J. Syst. Evol. Microbiol.">
        <title>The Global Catalogue of Microorganisms (GCM) 10K type strain sequencing project: providing services to taxonomists for standard genome sequencing and annotation.</title>
        <authorList>
            <consortium name="The Broad Institute Genomics Platform"/>
            <consortium name="The Broad Institute Genome Sequencing Center for Infectious Disease"/>
            <person name="Wu L."/>
            <person name="Ma J."/>
        </authorList>
    </citation>
    <scope>NUCLEOTIDE SEQUENCE [LARGE SCALE GENOMIC DNA]</scope>
    <source>
        <strain evidence="7">KCTC 52677</strain>
    </source>
</reference>
<dbReference type="SUPFAM" id="SSF52283">
    <property type="entry name" value="Formate/glycerate dehydrogenase catalytic domain-like"/>
    <property type="match status" value="1"/>
</dbReference>